<evidence type="ECO:0000313" key="3">
    <source>
        <dbReference type="Proteomes" id="UP001597307"/>
    </source>
</evidence>
<evidence type="ECO:0000256" key="1">
    <source>
        <dbReference type="SAM" id="Phobius"/>
    </source>
</evidence>
<comment type="caution">
    <text evidence="2">The sequence shown here is derived from an EMBL/GenBank/DDBJ whole genome shotgun (WGS) entry which is preliminary data.</text>
</comment>
<keyword evidence="1" id="KW-0472">Membrane</keyword>
<feature type="transmembrane region" description="Helical" evidence="1">
    <location>
        <begin position="50"/>
        <end position="69"/>
    </location>
</feature>
<dbReference type="EMBL" id="JBHUGA010000011">
    <property type="protein sequence ID" value="MFD1845977.1"/>
    <property type="molecule type" value="Genomic_DNA"/>
</dbReference>
<gene>
    <name evidence="2" type="ORF">ACFSFX_05135</name>
</gene>
<keyword evidence="1" id="KW-1133">Transmembrane helix</keyword>
<proteinExistence type="predicted"/>
<feature type="transmembrane region" description="Helical" evidence="1">
    <location>
        <begin position="12"/>
        <end position="38"/>
    </location>
</feature>
<keyword evidence="3" id="KW-1185">Reference proteome</keyword>
<evidence type="ECO:0008006" key="4">
    <source>
        <dbReference type="Google" id="ProtNLM"/>
    </source>
</evidence>
<organism evidence="2 3">
    <name type="scientific">Arthrobacter flavus</name>
    <dbReference type="NCBI Taxonomy" id="95172"/>
    <lineage>
        <taxon>Bacteria</taxon>
        <taxon>Bacillati</taxon>
        <taxon>Actinomycetota</taxon>
        <taxon>Actinomycetes</taxon>
        <taxon>Micrococcales</taxon>
        <taxon>Micrococcaceae</taxon>
        <taxon>Arthrobacter</taxon>
    </lineage>
</organism>
<feature type="transmembrane region" description="Helical" evidence="1">
    <location>
        <begin position="100"/>
        <end position="117"/>
    </location>
</feature>
<evidence type="ECO:0000313" key="2">
    <source>
        <dbReference type="EMBL" id="MFD1845977.1"/>
    </source>
</evidence>
<sequence>MSSRLLSGHRPGGVVLIAVLAWIGAVLQIVAGVLVLTLVLNPDGVSNETAWVAITVGVIHFLVAFALFGGSNLARILMTVSFSLSFLSAIFSFLAHPANFFAPVVGALLAVIGLLLLHSEKSNAYFDQHAREASLRR</sequence>
<accession>A0ABW4Q3R7</accession>
<name>A0ABW4Q3R7_9MICC</name>
<keyword evidence="1" id="KW-0812">Transmembrane</keyword>
<dbReference type="RefSeq" id="WP_343880402.1">
    <property type="nucleotide sequence ID" value="NZ_BAAAIJ010000047.1"/>
</dbReference>
<dbReference type="Proteomes" id="UP001597307">
    <property type="component" value="Unassembled WGS sequence"/>
</dbReference>
<reference evidence="3" key="1">
    <citation type="journal article" date="2019" name="Int. J. Syst. Evol. Microbiol.">
        <title>The Global Catalogue of Microorganisms (GCM) 10K type strain sequencing project: providing services to taxonomists for standard genome sequencing and annotation.</title>
        <authorList>
            <consortium name="The Broad Institute Genomics Platform"/>
            <consortium name="The Broad Institute Genome Sequencing Center for Infectious Disease"/>
            <person name="Wu L."/>
            <person name="Ma J."/>
        </authorList>
    </citation>
    <scope>NUCLEOTIDE SEQUENCE [LARGE SCALE GENOMIC DNA]</scope>
    <source>
        <strain evidence="3">JCM 11496</strain>
    </source>
</reference>
<feature type="transmembrane region" description="Helical" evidence="1">
    <location>
        <begin position="76"/>
        <end position="94"/>
    </location>
</feature>
<protein>
    <recommendedName>
        <fullName evidence="4">SPW repeat-containing protein</fullName>
    </recommendedName>
</protein>